<keyword evidence="5" id="KW-1185">Reference proteome</keyword>
<sequence length="584" mass="63168">MATLTAAMITDAAIPAEPRISPDGRQVAYVVNGSLWVDSRNLGVSGTGPRWSPDSRWLYYRDGRLHRISLETGEIQPLIDGAVDCLPLDADRVVVVTRAEPGPRDPVVWTDPLPKNTLGLLDPGTGETRPLELPGRHVIEFARCPEDDLLAVLTRVTPEQDPVHPTTELHLVDPATGEVRDLGQTELVAHAPVWWRAEDGWRVAYLATTPPGPIGGLAVFDAEHRNLSAGMSCCPTELVQAGEFPLAVFGDGLDTALYRLEHNGFRRLRLERGRLLALSASDSGEAVAVLASTAHEPRNVHTGSPEGPLRQVSDTRPELHGITWGTQERLAYRAADGLELDGLLILPPGRTREDGPFSLITIPHGGPYDRYADEFSLNWFPSGQWLAAAGHAVFLPNGRGGQGHGHEFAVSIAEAVGLGEWTDVLSGIDLLVSEGVADPDRLGIGSWSHGGFVSAWAVGQTDRFKAALMGAGISDWGMLVATGEEGVLEAGLGGGPTWAGPGPYTELSPITHAAKVTTPVLIAHGELDTNVPLSQAIAFHRALRYFGVEHEFVVYPREGHRISERAHQLDLLQRMRDWFEPLLR</sequence>
<dbReference type="PANTHER" id="PTHR42776:SF27">
    <property type="entry name" value="DIPEPTIDYL PEPTIDASE FAMILY MEMBER 6"/>
    <property type="match status" value="1"/>
</dbReference>
<evidence type="ECO:0000256" key="1">
    <source>
        <dbReference type="ARBA" id="ARBA00022801"/>
    </source>
</evidence>
<dbReference type="Pfam" id="PF00326">
    <property type="entry name" value="Peptidase_S9"/>
    <property type="match status" value="1"/>
</dbReference>
<dbReference type="InterPro" id="IPR011659">
    <property type="entry name" value="WD40"/>
</dbReference>
<dbReference type="Pfam" id="PF07676">
    <property type="entry name" value="PD40"/>
    <property type="match status" value="2"/>
</dbReference>
<dbReference type="InterPro" id="IPR029058">
    <property type="entry name" value="AB_hydrolase_fold"/>
</dbReference>
<dbReference type="Proteomes" id="UP000741013">
    <property type="component" value="Unassembled WGS sequence"/>
</dbReference>
<comment type="caution">
    <text evidence="4">The sequence shown here is derived from an EMBL/GenBank/DDBJ whole genome shotgun (WGS) entry which is preliminary data.</text>
</comment>
<dbReference type="SUPFAM" id="SSF53474">
    <property type="entry name" value="alpha/beta-Hydrolases"/>
    <property type="match status" value="1"/>
</dbReference>
<gene>
    <name evidence="4" type="ORF">JOM49_003230</name>
</gene>
<evidence type="ECO:0000256" key="2">
    <source>
        <dbReference type="ARBA" id="ARBA00022825"/>
    </source>
</evidence>
<reference evidence="4 5" key="1">
    <citation type="submission" date="2021-03" db="EMBL/GenBank/DDBJ databases">
        <title>Sequencing the genomes of 1000 actinobacteria strains.</title>
        <authorList>
            <person name="Klenk H.-P."/>
        </authorList>
    </citation>
    <scope>NUCLEOTIDE SEQUENCE [LARGE SCALE GENOMIC DNA]</scope>
    <source>
        <strain evidence="4 5">DSM 45510</strain>
    </source>
</reference>
<organism evidence="4 5">
    <name type="scientific">Amycolatopsis magusensis</name>
    <dbReference type="NCBI Taxonomy" id="882444"/>
    <lineage>
        <taxon>Bacteria</taxon>
        <taxon>Bacillati</taxon>
        <taxon>Actinomycetota</taxon>
        <taxon>Actinomycetes</taxon>
        <taxon>Pseudonocardiales</taxon>
        <taxon>Pseudonocardiaceae</taxon>
        <taxon>Amycolatopsis</taxon>
    </lineage>
</organism>
<keyword evidence="2" id="KW-0720">Serine protease</keyword>
<keyword evidence="2" id="KW-0645">Protease</keyword>
<dbReference type="GO" id="GO:0016787">
    <property type="term" value="F:hydrolase activity"/>
    <property type="evidence" value="ECO:0007669"/>
    <property type="project" value="UniProtKB-KW"/>
</dbReference>
<evidence type="ECO:0000259" key="3">
    <source>
        <dbReference type="Pfam" id="PF00326"/>
    </source>
</evidence>
<dbReference type="Gene3D" id="2.120.10.30">
    <property type="entry name" value="TolB, C-terminal domain"/>
    <property type="match status" value="1"/>
</dbReference>
<feature type="domain" description="Peptidase S9 prolyl oligopeptidase catalytic" evidence="3">
    <location>
        <begin position="384"/>
        <end position="580"/>
    </location>
</feature>
<protein>
    <submittedName>
        <fullName evidence="4">Dienelactone hydrolase</fullName>
    </submittedName>
</protein>
<dbReference type="PANTHER" id="PTHR42776">
    <property type="entry name" value="SERINE PEPTIDASE S9 FAMILY MEMBER"/>
    <property type="match status" value="1"/>
</dbReference>
<evidence type="ECO:0000313" key="4">
    <source>
        <dbReference type="EMBL" id="MBP2181704.1"/>
    </source>
</evidence>
<dbReference type="SUPFAM" id="SSF69304">
    <property type="entry name" value="Tricorn protease N-terminal domain"/>
    <property type="match status" value="1"/>
</dbReference>
<accession>A0ABS4PS62</accession>
<dbReference type="Gene3D" id="3.40.50.1820">
    <property type="entry name" value="alpha/beta hydrolase"/>
    <property type="match status" value="1"/>
</dbReference>
<proteinExistence type="predicted"/>
<evidence type="ECO:0000313" key="5">
    <source>
        <dbReference type="Proteomes" id="UP000741013"/>
    </source>
</evidence>
<dbReference type="InterPro" id="IPR001375">
    <property type="entry name" value="Peptidase_S9_cat"/>
</dbReference>
<dbReference type="RefSeq" id="WP_209665092.1">
    <property type="nucleotide sequence ID" value="NZ_JAGGMS010000001.1"/>
</dbReference>
<dbReference type="InterPro" id="IPR011042">
    <property type="entry name" value="6-blade_b-propeller_TolB-like"/>
</dbReference>
<name>A0ABS4PS62_9PSEU</name>
<dbReference type="EMBL" id="JAGGMS010000001">
    <property type="protein sequence ID" value="MBP2181704.1"/>
    <property type="molecule type" value="Genomic_DNA"/>
</dbReference>
<keyword evidence="1 4" id="KW-0378">Hydrolase</keyword>